<dbReference type="Pfam" id="PF01381">
    <property type="entry name" value="HTH_3"/>
    <property type="match status" value="1"/>
</dbReference>
<evidence type="ECO:0000256" key="1">
    <source>
        <dbReference type="ARBA" id="ARBA00023125"/>
    </source>
</evidence>
<keyword evidence="1" id="KW-0238">DNA-binding</keyword>
<evidence type="ECO:0000313" key="3">
    <source>
        <dbReference type="EMBL" id="MBC5580748.1"/>
    </source>
</evidence>
<dbReference type="GO" id="GO:0003677">
    <property type="term" value="F:DNA binding"/>
    <property type="evidence" value="ECO:0007669"/>
    <property type="project" value="UniProtKB-KW"/>
</dbReference>
<evidence type="ECO:0000259" key="2">
    <source>
        <dbReference type="PROSITE" id="PS50943"/>
    </source>
</evidence>
<accession>A0A923L167</accession>
<name>A0A923L167_9FIRM</name>
<proteinExistence type="predicted"/>
<sequence length="77" mass="8943">MKLRLRDLREDRDLPQKTLADYLGVHQTTYSDYERGNLNIPLEVLIKLASFYHTSIDYLLGCTDRREPYPAAGEDTP</sequence>
<dbReference type="Gene3D" id="1.10.260.40">
    <property type="entry name" value="lambda repressor-like DNA-binding domains"/>
    <property type="match status" value="1"/>
</dbReference>
<dbReference type="InterPro" id="IPR001387">
    <property type="entry name" value="Cro/C1-type_HTH"/>
</dbReference>
<keyword evidence="4" id="KW-1185">Reference proteome</keyword>
<dbReference type="PROSITE" id="PS50943">
    <property type="entry name" value="HTH_CROC1"/>
    <property type="match status" value="1"/>
</dbReference>
<dbReference type="RefSeq" id="WP_186887079.1">
    <property type="nucleotide sequence ID" value="NZ_JACONZ010000001.1"/>
</dbReference>
<dbReference type="CDD" id="cd00093">
    <property type="entry name" value="HTH_XRE"/>
    <property type="match status" value="1"/>
</dbReference>
<feature type="domain" description="HTH cro/C1-type" evidence="2">
    <location>
        <begin position="5"/>
        <end position="59"/>
    </location>
</feature>
<dbReference type="Proteomes" id="UP000659630">
    <property type="component" value="Unassembled WGS sequence"/>
</dbReference>
<gene>
    <name evidence="3" type="ORF">H8S23_04450</name>
</gene>
<dbReference type="PANTHER" id="PTHR46558">
    <property type="entry name" value="TRACRIPTIONAL REGULATORY PROTEIN-RELATED-RELATED"/>
    <property type="match status" value="1"/>
</dbReference>
<reference evidence="3" key="1">
    <citation type="submission" date="2020-08" db="EMBL/GenBank/DDBJ databases">
        <title>Genome public.</title>
        <authorList>
            <person name="Liu C."/>
            <person name="Sun Q."/>
        </authorList>
    </citation>
    <scope>NUCLEOTIDE SEQUENCE</scope>
    <source>
        <strain evidence="3">BX8</strain>
    </source>
</reference>
<dbReference type="AlphaFoldDB" id="A0A923L167"/>
<protein>
    <submittedName>
        <fullName evidence="3">Helix-turn-helix transcriptional regulator</fullName>
    </submittedName>
</protein>
<comment type="caution">
    <text evidence="3">The sequence shown here is derived from an EMBL/GenBank/DDBJ whole genome shotgun (WGS) entry which is preliminary data.</text>
</comment>
<organism evidence="3 4">
    <name type="scientific">Anaerofilum hominis</name>
    <dbReference type="NCBI Taxonomy" id="2763016"/>
    <lineage>
        <taxon>Bacteria</taxon>
        <taxon>Bacillati</taxon>
        <taxon>Bacillota</taxon>
        <taxon>Clostridia</taxon>
        <taxon>Eubacteriales</taxon>
        <taxon>Oscillospiraceae</taxon>
        <taxon>Anaerofilum</taxon>
    </lineage>
</organism>
<dbReference type="InterPro" id="IPR010982">
    <property type="entry name" value="Lambda_DNA-bd_dom_sf"/>
</dbReference>
<dbReference type="SUPFAM" id="SSF47413">
    <property type="entry name" value="lambda repressor-like DNA-binding domains"/>
    <property type="match status" value="1"/>
</dbReference>
<evidence type="ECO:0000313" key="4">
    <source>
        <dbReference type="Proteomes" id="UP000659630"/>
    </source>
</evidence>
<dbReference type="EMBL" id="JACONZ010000001">
    <property type="protein sequence ID" value="MBC5580748.1"/>
    <property type="molecule type" value="Genomic_DNA"/>
</dbReference>
<dbReference type="PANTHER" id="PTHR46558:SF11">
    <property type="entry name" value="HTH-TYPE TRANSCRIPTIONAL REGULATOR XRE"/>
    <property type="match status" value="1"/>
</dbReference>
<dbReference type="SMART" id="SM00530">
    <property type="entry name" value="HTH_XRE"/>
    <property type="match status" value="1"/>
</dbReference>